<evidence type="ECO:0000313" key="12">
    <source>
        <dbReference type="Proteomes" id="UP000241890"/>
    </source>
</evidence>
<keyword evidence="12" id="KW-1185">Reference proteome</keyword>
<feature type="compositionally biased region" description="Acidic residues" evidence="7">
    <location>
        <begin position="256"/>
        <end position="276"/>
    </location>
</feature>
<feature type="domain" description="Helicase C-terminal" evidence="9">
    <location>
        <begin position="588"/>
        <end position="748"/>
    </location>
</feature>
<evidence type="ECO:0000256" key="6">
    <source>
        <dbReference type="SAM" id="Coils"/>
    </source>
</evidence>
<dbReference type="Proteomes" id="UP000241890">
    <property type="component" value="Unassembled WGS sequence"/>
</dbReference>
<dbReference type="GO" id="GO:0005524">
    <property type="term" value="F:ATP binding"/>
    <property type="evidence" value="ECO:0007669"/>
    <property type="project" value="UniProtKB-KW"/>
</dbReference>
<feature type="compositionally biased region" description="Acidic residues" evidence="7">
    <location>
        <begin position="314"/>
        <end position="328"/>
    </location>
</feature>
<keyword evidence="6" id="KW-0175">Coiled coil</keyword>
<accession>A0A2R5GKF5</accession>
<dbReference type="InterPro" id="IPR011545">
    <property type="entry name" value="DEAD/DEAH_box_helicase_dom"/>
</dbReference>
<dbReference type="OrthoDB" id="10259843at2759"/>
<feature type="domain" description="Helicase ATP-binding" evidence="8">
    <location>
        <begin position="403"/>
        <end position="577"/>
    </location>
</feature>
<feature type="compositionally biased region" description="Basic and acidic residues" evidence="7">
    <location>
        <begin position="285"/>
        <end position="295"/>
    </location>
</feature>
<dbReference type="InterPro" id="IPR014001">
    <property type="entry name" value="Helicase_ATP-bd"/>
</dbReference>
<sequence>MVREVAGFVLTIESDDERDSEEEEEVKKTKAGSSKSKVDGKTKSVKSKADKSKAQSAKVAETEKKKQSKENKTASEEAVAETKSKTSRRLPASLSSLVYSAGPKTTSKERNGSKQEQTNGVKKQKDEAKTKEPEDEEEAAGGKSDDEEEEDDDDEEAGVEADGPALRGSMFLDDLDDDDDEEDDEEEVMPESWDFTSAIERIRSKEDPSQQMTTSLSDKIQRALRARALRQAKEELAQEGKLRGKASKKAVAQNSNEEDASDDEEDDASDEEENSDAEGNAADDAAMRARADEIQARAAAVAAAELARTSRAEGEDDSDDDDDDEGAAGEDFSREMGTNSEVLEKVRARTKKRMEQMEKEAKKNKVQAAAIETFAQLNLSRPLIRATQVLKFEKPTPIQARSIPYAMAGRDICGSAATGSGKTAAFVLPVLERLLYRPKRLKATRVLMVTPTRELTQQVLSMTEALAQFTDITATAVVGGLNMDAQAQELRARPDIVVATPGRLIDHVLNTKSVDLDDVEILILDEADRLLELGFHDEVMQLVDFCPKNRQTLLFSATMTTSVNELADLSLRRPIRVETDPLYDMANRLVQEFVRIKPQREGDREAMLLALCKRSFTSKVIIFFRAKVRTHRFGILFGLFGLKAAELHGNLTQRQRLESLQQFRDGEVDFLLCTDVASRGLDIKGVEVVINYEMPNDLSTYVHRVGRTARAGRGGRAVTLTGERQRKLTKEVLRRSQQNVKSRTIPDSVVEALRERVADYEEEIEDVLRQERVERELRGAEMDANRAQRRIENREEIFSKPRRTWFQSQQEKELIRQTAREKMFEADAKAEDQTPAGRARARRQALKDAEAAASGEKKEKKPHRLTRAKRRRLAQLEAMDAAANAEAEAFADDGDRDETKRAPKKRASDYEDMLRKDESKVAASARVNKRKLREQDQEKYTTSIDESEALKQEKRKQKQAQKRAQAGETGEDDNAKRKADKPLKKRVKFGGGSLAGFGSELAPGEGLNMLDARTRKKSRKNSAMGEAPIFKEADLSKGGLRKGGKMGSSKFKSKKKFKRR</sequence>
<feature type="compositionally biased region" description="Acidic residues" evidence="7">
    <location>
        <begin position="13"/>
        <end position="24"/>
    </location>
</feature>
<dbReference type="GO" id="GO:0005829">
    <property type="term" value="C:cytosol"/>
    <property type="evidence" value="ECO:0007669"/>
    <property type="project" value="TreeGrafter"/>
</dbReference>
<evidence type="ECO:0000256" key="4">
    <source>
        <dbReference type="ARBA" id="ARBA00022840"/>
    </source>
</evidence>
<dbReference type="PROSITE" id="PS51195">
    <property type="entry name" value="Q_MOTIF"/>
    <property type="match status" value="1"/>
</dbReference>
<proteinExistence type="predicted"/>
<feature type="compositionally biased region" description="Basic and acidic residues" evidence="7">
    <location>
        <begin position="60"/>
        <end position="84"/>
    </location>
</feature>
<keyword evidence="1" id="KW-0547">Nucleotide-binding</keyword>
<dbReference type="CDD" id="cd17947">
    <property type="entry name" value="DEADc_DDX27"/>
    <property type="match status" value="1"/>
</dbReference>
<feature type="compositionally biased region" description="Low complexity" evidence="7">
    <location>
        <begin position="296"/>
        <end position="307"/>
    </location>
</feature>
<feature type="short sequence motif" description="Q motif" evidence="5">
    <location>
        <begin position="372"/>
        <end position="400"/>
    </location>
</feature>
<dbReference type="GO" id="GO:0003724">
    <property type="term" value="F:RNA helicase activity"/>
    <property type="evidence" value="ECO:0007669"/>
    <property type="project" value="InterPro"/>
</dbReference>
<comment type="caution">
    <text evidence="11">The sequence shown here is derived from an EMBL/GenBank/DDBJ whole genome shotgun (WGS) entry which is preliminary data.</text>
</comment>
<dbReference type="InterPro" id="IPR000629">
    <property type="entry name" value="RNA-helicase_DEAD-box_CS"/>
</dbReference>
<dbReference type="InterPro" id="IPR050079">
    <property type="entry name" value="DEAD_box_RNA_helicase"/>
</dbReference>
<dbReference type="Pfam" id="PF00270">
    <property type="entry name" value="DEAD"/>
    <property type="match status" value="1"/>
</dbReference>
<dbReference type="GO" id="GO:0003676">
    <property type="term" value="F:nucleic acid binding"/>
    <property type="evidence" value="ECO:0007669"/>
    <property type="project" value="InterPro"/>
</dbReference>
<feature type="coiled-coil region" evidence="6">
    <location>
        <begin position="750"/>
        <end position="797"/>
    </location>
</feature>
<feature type="compositionally biased region" description="Basic and acidic residues" evidence="7">
    <location>
        <begin position="123"/>
        <end position="132"/>
    </location>
</feature>
<feature type="region of interest" description="Disordered" evidence="7">
    <location>
        <begin position="826"/>
        <end position="1060"/>
    </location>
</feature>
<feature type="compositionally biased region" description="Basic and acidic residues" evidence="7">
    <location>
        <begin position="36"/>
        <end position="53"/>
    </location>
</feature>
<dbReference type="PROSITE" id="PS51192">
    <property type="entry name" value="HELICASE_ATP_BIND_1"/>
    <property type="match status" value="1"/>
</dbReference>
<organism evidence="11 12">
    <name type="scientific">Hondaea fermentalgiana</name>
    <dbReference type="NCBI Taxonomy" id="2315210"/>
    <lineage>
        <taxon>Eukaryota</taxon>
        <taxon>Sar</taxon>
        <taxon>Stramenopiles</taxon>
        <taxon>Bigyra</taxon>
        <taxon>Labyrinthulomycetes</taxon>
        <taxon>Thraustochytrida</taxon>
        <taxon>Thraustochytriidae</taxon>
        <taxon>Hondaea</taxon>
    </lineage>
</organism>
<evidence type="ECO:0000256" key="7">
    <source>
        <dbReference type="SAM" id="MobiDB-lite"/>
    </source>
</evidence>
<dbReference type="PROSITE" id="PS00039">
    <property type="entry name" value="DEAD_ATP_HELICASE"/>
    <property type="match status" value="1"/>
</dbReference>
<evidence type="ECO:0000313" key="11">
    <source>
        <dbReference type="EMBL" id="GBG28354.1"/>
    </source>
</evidence>
<feature type="compositionally biased region" description="Basic residues" evidence="7">
    <location>
        <begin position="1051"/>
        <end position="1060"/>
    </location>
</feature>
<dbReference type="AlphaFoldDB" id="A0A2R5GKF5"/>
<dbReference type="InterPro" id="IPR001650">
    <property type="entry name" value="Helicase_C-like"/>
</dbReference>
<evidence type="ECO:0000256" key="2">
    <source>
        <dbReference type="ARBA" id="ARBA00022801"/>
    </source>
</evidence>
<dbReference type="PANTHER" id="PTHR47959">
    <property type="entry name" value="ATP-DEPENDENT RNA HELICASE RHLE-RELATED"/>
    <property type="match status" value="1"/>
</dbReference>
<keyword evidence="3 11" id="KW-0347">Helicase</keyword>
<feature type="compositionally biased region" description="Acidic residues" evidence="7">
    <location>
        <begin position="173"/>
        <end position="189"/>
    </location>
</feature>
<evidence type="ECO:0000256" key="1">
    <source>
        <dbReference type="ARBA" id="ARBA00022741"/>
    </source>
</evidence>
<feature type="region of interest" description="Disordered" evidence="7">
    <location>
        <begin position="1"/>
        <end position="219"/>
    </location>
</feature>
<feature type="compositionally biased region" description="Basic and acidic residues" evidence="7">
    <location>
        <begin position="897"/>
        <end position="920"/>
    </location>
</feature>
<feature type="compositionally biased region" description="Basic and acidic residues" evidence="7">
    <location>
        <begin position="973"/>
        <end position="982"/>
    </location>
</feature>
<dbReference type="CDD" id="cd18787">
    <property type="entry name" value="SF2_C_DEAD"/>
    <property type="match status" value="1"/>
</dbReference>
<dbReference type="GO" id="GO:0016787">
    <property type="term" value="F:hydrolase activity"/>
    <property type="evidence" value="ECO:0007669"/>
    <property type="project" value="UniProtKB-KW"/>
</dbReference>
<feature type="compositionally biased region" description="Low complexity" evidence="7">
    <location>
        <begin position="875"/>
        <end position="888"/>
    </location>
</feature>
<keyword evidence="4" id="KW-0067">ATP-binding</keyword>
<dbReference type="EMBL" id="BEYU01000040">
    <property type="protein sequence ID" value="GBG28354.1"/>
    <property type="molecule type" value="Genomic_DNA"/>
</dbReference>
<evidence type="ECO:0000256" key="3">
    <source>
        <dbReference type="ARBA" id="ARBA00022806"/>
    </source>
</evidence>
<evidence type="ECO:0000259" key="9">
    <source>
        <dbReference type="PROSITE" id="PS51194"/>
    </source>
</evidence>
<dbReference type="SMART" id="SM00490">
    <property type="entry name" value="HELICc"/>
    <property type="match status" value="1"/>
</dbReference>
<dbReference type="SUPFAM" id="SSF52540">
    <property type="entry name" value="P-loop containing nucleoside triphosphate hydrolases"/>
    <property type="match status" value="2"/>
</dbReference>
<evidence type="ECO:0000256" key="5">
    <source>
        <dbReference type="PROSITE-ProRule" id="PRU00552"/>
    </source>
</evidence>
<dbReference type="PANTHER" id="PTHR47959:SF1">
    <property type="entry name" value="ATP-DEPENDENT RNA HELICASE DBPA"/>
    <property type="match status" value="1"/>
</dbReference>
<evidence type="ECO:0000259" key="10">
    <source>
        <dbReference type="PROSITE" id="PS51195"/>
    </source>
</evidence>
<keyword evidence="2" id="KW-0378">Hydrolase</keyword>
<dbReference type="PROSITE" id="PS51194">
    <property type="entry name" value="HELICASE_CTER"/>
    <property type="match status" value="1"/>
</dbReference>
<name>A0A2R5GKF5_9STRA</name>
<feature type="compositionally biased region" description="Acidic residues" evidence="7">
    <location>
        <begin position="133"/>
        <end position="159"/>
    </location>
</feature>
<protein>
    <submittedName>
        <fullName evidence="11">ATP-dependent RNA helicase DRS1</fullName>
    </submittedName>
</protein>
<dbReference type="Gene3D" id="3.40.50.300">
    <property type="entry name" value="P-loop containing nucleotide triphosphate hydrolases"/>
    <property type="match status" value="2"/>
</dbReference>
<feature type="domain" description="DEAD-box RNA helicase Q" evidence="10">
    <location>
        <begin position="372"/>
        <end position="400"/>
    </location>
</feature>
<dbReference type="SMART" id="SM00487">
    <property type="entry name" value="DEXDc"/>
    <property type="match status" value="1"/>
</dbReference>
<dbReference type="InterPro" id="IPR014014">
    <property type="entry name" value="RNA_helicase_DEAD_Q_motif"/>
</dbReference>
<feature type="compositionally biased region" description="Basic and acidic residues" evidence="7">
    <location>
        <begin position="845"/>
        <end position="859"/>
    </location>
</feature>
<reference evidence="11 12" key="1">
    <citation type="submission" date="2017-12" db="EMBL/GenBank/DDBJ databases">
        <title>Sequencing, de novo assembly and annotation of complete genome of a new Thraustochytrid species, strain FCC1311.</title>
        <authorList>
            <person name="Sedici K."/>
            <person name="Godart F."/>
            <person name="Aiese Cigliano R."/>
            <person name="Sanseverino W."/>
            <person name="Barakat M."/>
            <person name="Ortet P."/>
            <person name="Marechal E."/>
            <person name="Cagnac O."/>
            <person name="Amato A."/>
        </authorList>
    </citation>
    <scope>NUCLEOTIDE SEQUENCE [LARGE SCALE GENOMIC DNA]</scope>
</reference>
<feature type="compositionally biased region" description="Basic and acidic residues" evidence="7">
    <location>
        <begin position="231"/>
        <end position="242"/>
    </location>
</feature>
<dbReference type="InterPro" id="IPR027417">
    <property type="entry name" value="P-loop_NTPase"/>
</dbReference>
<feature type="compositionally biased region" description="Polar residues" evidence="7">
    <location>
        <begin position="209"/>
        <end position="218"/>
    </location>
</feature>
<dbReference type="InParanoid" id="A0A2R5GKF5"/>
<gene>
    <name evidence="11" type="ORF">FCC1311_045772</name>
</gene>
<evidence type="ECO:0000259" key="8">
    <source>
        <dbReference type="PROSITE" id="PS51192"/>
    </source>
</evidence>
<feature type="compositionally biased region" description="Basic residues" evidence="7">
    <location>
        <begin position="860"/>
        <end position="873"/>
    </location>
</feature>
<dbReference type="Pfam" id="PF00271">
    <property type="entry name" value="Helicase_C"/>
    <property type="match status" value="1"/>
</dbReference>
<feature type="region of interest" description="Disordered" evidence="7">
    <location>
        <begin position="231"/>
        <end position="342"/>
    </location>
</feature>